<reference evidence="3 4" key="1">
    <citation type="submission" date="2018-08" db="EMBL/GenBank/DDBJ databases">
        <title>Genome and evolution of the arbuscular mycorrhizal fungus Diversispora epigaea (formerly Glomus versiforme) and its bacterial endosymbionts.</title>
        <authorList>
            <person name="Sun X."/>
            <person name="Fei Z."/>
            <person name="Harrison M."/>
        </authorList>
    </citation>
    <scope>NUCLEOTIDE SEQUENCE [LARGE SCALE GENOMIC DNA]</scope>
    <source>
        <strain evidence="3 4">IT104</strain>
    </source>
</reference>
<sequence length="95" mass="10156">MNNPSSVLIGWLGLIAAGGTAYYLAKKDIDARRRAQEAAKTRPTEKLEWWQKIEQESNETNTMSGIFPANSSGDNNGHQTSSNNGNEGTAGDGTG</sequence>
<evidence type="ECO:0000313" key="4">
    <source>
        <dbReference type="Proteomes" id="UP000266861"/>
    </source>
</evidence>
<dbReference type="PANTHER" id="PTHR41800:SF1">
    <property type="entry name" value="EXPRESSED PROTEIN"/>
    <property type="match status" value="1"/>
</dbReference>
<dbReference type="InterPro" id="IPR031833">
    <property type="entry name" value="DUF4748"/>
</dbReference>
<feature type="compositionally biased region" description="Polar residues" evidence="1">
    <location>
        <begin position="58"/>
        <end position="87"/>
    </location>
</feature>
<name>A0A397HE74_9GLOM</name>
<keyword evidence="2" id="KW-1133">Transmembrane helix</keyword>
<organism evidence="3 4">
    <name type="scientific">Diversispora epigaea</name>
    <dbReference type="NCBI Taxonomy" id="1348612"/>
    <lineage>
        <taxon>Eukaryota</taxon>
        <taxon>Fungi</taxon>
        <taxon>Fungi incertae sedis</taxon>
        <taxon>Mucoromycota</taxon>
        <taxon>Glomeromycotina</taxon>
        <taxon>Glomeromycetes</taxon>
        <taxon>Diversisporales</taxon>
        <taxon>Diversisporaceae</taxon>
        <taxon>Diversispora</taxon>
    </lineage>
</organism>
<keyword evidence="4" id="KW-1185">Reference proteome</keyword>
<feature type="region of interest" description="Disordered" evidence="1">
    <location>
        <begin position="52"/>
        <end position="95"/>
    </location>
</feature>
<evidence type="ECO:0000313" key="3">
    <source>
        <dbReference type="EMBL" id="RHZ61372.1"/>
    </source>
</evidence>
<comment type="caution">
    <text evidence="3">The sequence shown here is derived from an EMBL/GenBank/DDBJ whole genome shotgun (WGS) entry which is preliminary data.</text>
</comment>
<dbReference type="AlphaFoldDB" id="A0A397HE74"/>
<gene>
    <name evidence="3" type="ORF">Glove_348g34</name>
</gene>
<evidence type="ECO:0000256" key="1">
    <source>
        <dbReference type="SAM" id="MobiDB-lite"/>
    </source>
</evidence>
<keyword evidence="2" id="KW-0812">Transmembrane</keyword>
<dbReference type="Pfam" id="PF15932">
    <property type="entry name" value="DUF4748"/>
    <property type="match status" value="1"/>
</dbReference>
<protein>
    <submittedName>
        <fullName evidence="3">Uncharacterized protein</fullName>
    </submittedName>
</protein>
<proteinExistence type="predicted"/>
<dbReference type="OrthoDB" id="2559326at2759"/>
<dbReference type="PANTHER" id="PTHR41800">
    <property type="entry name" value="EXPRESSED PROTEIN"/>
    <property type="match status" value="1"/>
</dbReference>
<dbReference type="EMBL" id="PQFF01000318">
    <property type="protein sequence ID" value="RHZ61372.1"/>
    <property type="molecule type" value="Genomic_DNA"/>
</dbReference>
<feature type="transmembrane region" description="Helical" evidence="2">
    <location>
        <begin position="6"/>
        <end position="25"/>
    </location>
</feature>
<dbReference type="Proteomes" id="UP000266861">
    <property type="component" value="Unassembled WGS sequence"/>
</dbReference>
<evidence type="ECO:0000256" key="2">
    <source>
        <dbReference type="SAM" id="Phobius"/>
    </source>
</evidence>
<accession>A0A397HE74</accession>
<keyword evidence="2" id="KW-0472">Membrane</keyword>